<dbReference type="GO" id="GO:0003677">
    <property type="term" value="F:DNA binding"/>
    <property type="evidence" value="ECO:0007669"/>
    <property type="project" value="InterPro"/>
</dbReference>
<evidence type="ECO:0000313" key="3">
    <source>
        <dbReference type="Proteomes" id="UP000775646"/>
    </source>
</evidence>
<reference evidence="2" key="1">
    <citation type="submission" date="2020-02" db="EMBL/GenBank/DDBJ databases">
        <authorList>
            <consortium name="GenomeTrakr network: Whole genome sequencing for foodborne pathogen traceback"/>
        </authorList>
    </citation>
    <scope>NUCLEOTIDE SEQUENCE</scope>
    <source>
        <strain evidence="2">CFSAN046653</strain>
    </source>
</reference>
<dbReference type="EMBL" id="AASZRA010000046">
    <property type="protein sequence ID" value="EFI6955064.1"/>
    <property type="molecule type" value="Genomic_DNA"/>
</dbReference>
<accession>A0AAI9FGZ9</accession>
<evidence type="ECO:0000256" key="1">
    <source>
        <dbReference type="SAM" id="MobiDB-lite"/>
    </source>
</evidence>
<name>A0AAI9FGZ9_ECOLX</name>
<evidence type="ECO:0008006" key="4">
    <source>
        <dbReference type="Google" id="ProtNLM"/>
    </source>
</evidence>
<comment type="caution">
    <text evidence="2">The sequence shown here is derived from an EMBL/GenBank/DDBJ whole genome shotgun (WGS) entry which is preliminary data.</text>
</comment>
<dbReference type="SUPFAM" id="SSF47413">
    <property type="entry name" value="lambda repressor-like DNA-binding domains"/>
    <property type="match status" value="1"/>
</dbReference>
<dbReference type="AlphaFoldDB" id="A0AAI9FGZ9"/>
<evidence type="ECO:0000313" key="2">
    <source>
        <dbReference type="EMBL" id="EFI6955064.1"/>
    </source>
</evidence>
<feature type="region of interest" description="Disordered" evidence="1">
    <location>
        <begin position="60"/>
        <end position="88"/>
    </location>
</feature>
<dbReference type="Gene3D" id="1.10.260.40">
    <property type="entry name" value="lambda repressor-like DNA-binding domains"/>
    <property type="match status" value="1"/>
</dbReference>
<gene>
    <name evidence="2" type="ORF">BCB93_004798</name>
</gene>
<organism evidence="2 3">
    <name type="scientific">Escherichia coli</name>
    <dbReference type="NCBI Taxonomy" id="562"/>
    <lineage>
        <taxon>Bacteria</taxon>
        <taxon>Pseudomonadati</taxon>
        <taxon>Pseudomonadota</taxon>
        <taxon>Gammaproteobacteria</taxon>
        <taxon>Enterobacterales</taxon>
        <taxon>Enterobacteriaceae</taxon>
        <taxon>Escherichia</taxon>
    </lineage>
</organism>
<sequence length="88" mass="9660">MKTQDAVAFFGTKAKVARALDVSQVAVTRWGAIVPKGRALELEKLTDGALKCDLNLYKNRSRKNKRGAHPSLAHTEDGQSDSSEMSMR</sequence>
<dbReference type="RefSeq" id="WP_065227460.1">
    <property type="nucleotide sequence ID" value="NZ_CP015229.1"/>
</dbReference>
<protein>
    <recommendedName>
        <fullName evidence="4">DNA-binding transcriptional regulator DicC</fullName>
    </recommendedName>
</protein>
<dbReference type="Proteomes" id="UP000775646">
    <property type="component" value="Unassembled WGS sequence"/>
</dbReference>
<proteinExistence type="predicted"/>
<dbReference type="InterPro" id="IPR010982">
    <property type="entry name" value="Lambda_DNA-bd_dom_sf"/>
</dbReference>
<dbReference type="Pfam" id="PF14549">
    <property type="entry name" value="P22_Cro"/>
    <property type="match status" value="1"/>
</dbReference>